<dbReference type="InterPro" id="IPR038717">
    <property type="entry name" value="Tc1-like_DDE_dom"/>
</dbReference>
<proteinExistence type="predicted"/>
<dbReference type="InterPro" id="IPR012337">
    <property type="entry name" value="RNaseH-like_sf"/>
</dbReference>
<dbReference type="AlphaFoldDB" id="B9Y8A8"/>
<feature type="domain" description="Tc1-like transposase DDE" evidence="1">
    <location>
        <begin position="66"/>
        <end position="191"/>
    </location>
</feature>
<gene>
    <name evidence="2" type="ORF">HOLDEFILI_02055</name>
</gene>
<dbReference type="InterPro" id="IPR047655">
    <property type="entry name" value="Transpos_IS630-like"/>
</dbReference>
<comment type="caution">
    <text evidence="2">The sequence shown here is derived from an EMBL/GenBank/DDBJ whole genome shotgun (WGS) entry which is preliminary data.</text>
</comment>
<sequence length="228" mass="25966">MKSAILILIQKMHDVLLVYKQVEMQFDADGEIIIPTDKPMIHTVSCDEKPGIQALSTTGEDLRPTDKNGVVMRDAEYKRLGTLSLLAGIDLLTGIAIPLVSESHKSSNFINLLKKFDAMYPDGDMIRIICDNHLAHKSKETQNYLAGRPQGRFVFVFTPTHGSWLNMIESFFSKMTKQMLRGIRVKSKEELEQRIYLYFDEVNAEPVVYHWKYRLDEISLVEATAAAL</sequence>
<dbReference type="HOGENOM" id="CLU_041125_2_0_9"/>
<dbReference type="Proteomes" id="UP000005950">
    <property type="component" value="Unassembled WGS sequence"/>
</dbReference>
<reference evidence="2 3" key="2">
    <citation type="submission" date="2009-02" db="EMBL/GenBank/DDBJ databases">
        <title>Draft genome sequence of Holdemania filiformis DSM 12042.</title>
        <authorList>
            <person name="Sudarsanam P."/>
            <person name="Ley R."/>
            <person name="Guruge J."/>
            <person name="Turnbaugh P.J."/>
            <person name="Mahowald M."/>
            <person name="Liep D."/>
            <person name="Gordon J."/>
        </authorList>
    </citation>
    <scope>NUCLEOTIDE SEQUENCE [LARGE SCALE GENOMIC DNA]</scope>
    <source>
        <strain evidence="2 3">DSM 12042</strain>
    </source>
</reference>
<organism evidence="2 3">
    <name type="scientific">Holdemania filiformis DSM 12042</name>
    <dbReference type="NCBI Taxonomy" id="545696"/>
    <lineage>
        <taxon>Bacteria</taxon>
        <taxon>Bacillati</taxon>
        <taxon>Bacillota</taxon>
        <taxon>Erysipelotrichia</taxon>
        <taxon>Erysipelotrichales</taxon>
        <taxon>Erysipelotrichaceae</taxon>
        <taxon>Holdemania</taxon>
    </lineage>
</organism>
<dbReference type="GO" id="GO:0003676">
    <property type="term" value="F:nucleic acid binding"/>
    <property type="evidence" value="ECO:0007669"/>
    <property type="project" value="InterPro"/>
</dbReference>
<dbReference type="STRING" id="545696.HOLDEFILI_02055"/>
<dbReference type="eggNOG" id="COG3335">
    <property type="taxonomic scope" value="Bacteria"/>
</dbReference>
<dbReference type="EMBL" id="ACCF01000116">
    <property type="protein sequence ID" value="EEF67792.1"/>
    <property type="molecule type" value="Genomic_DNA"/>
</dbReference>
<dbReference type="NCBIfam" id="NF033545">
    <property type="entry name" value="transpos_IS630"/>
    <property type="match status" value="1"/>
</dbReference>
<name>B9Y8A8_9FIRM</name>
<accession>B9Y8A8</accession>
<protein>
    <recommendedName>
        <fullName evidence="1">Tc1-like transposase DDE domain-containing protein</fullName>
    </recommendedName>
</protein>
<reference evidence="2 3" key="1">
    <citation type="submission" date="2008-12" db="EMBL/GenBank/DDBJ databases">
        <authorList>
            <person name="Fulton L."/>
            <person name="Clifton S."/>
            <person name="Fulton B."/>
            <person name="Xu J."/>
            <person name="Minx P."/>
            <person name="Pepin K.H."/>
            <person name="Johnson M."/>
            <person name="Bhonagiri V."/>
            <person name="Nash W.E."/>
            <person name="Mardis E.R."/>
            <person name="Wilson R.K."/>
        </authorList>
    </citation>
    <scope>NUCLEOTIDE SEQUENCE [LARGE SCALE GENOMIC DNA]</scope>
    <source>
        <strain evidence="2 3">DSM 12042</strain>
    </source>
</reference>
<evidence type="ECO:0000313" key="2">
    <source>
        <dbReference type="EMBL" id="EEF67792.1"/>
    </source>
</evidence>
<dbReference type="Pfam" id="PF13358">
    <property type="entry name" value="DDE_3"/>
    <property type="match status" value="1"/>
</dbReference>
<evidence type="ECO:0000313" key="3">
    <source>
        <dbReference type="Proteomes" id="UP000005950"/>
    </source>
</evidence>
<dbReference type="Gene3D" id="3.30.420.10">
    <property type="entry name" value="Ribonuclease H-like superfamily/Ribonuclease H"/>
    <property type="match status" value="1"/>
</dbReference>
<evidence type="ECO:0000259" key="1">
    <source>
        <dbReference type="Pfam" id="PF13358"/>
    </source>
</evidence>
<dbReference type="SUPFAM" id="SSF53098">
    <property type="entry name" value="Ribonuclease H-like"/>
    <property type="match status" value="1"/>
</dbReference>
<dbReference type="InterPro" id="IPR036397">
    <property type="entry name" value="RNaseH_sf"/>
</dbReference>